<dbReference type="EMBL" id="JABFAC010000003">
    <property type="protein sequence ID" value="MBA0609147.1"/>
    <property type="molecule type" value="Genomic_DNA"/>
</dbReference>
<keyword evidence="4" id="KW-1185">Reference proteome</keyword>
<protein>
    <recommendedName>
        <fullName evidence="2">Aminotransferase-like plant mobile domain-containing protein</fullName>
    </recommendedName>
</protein>
<dbReference type="Proteomes" id="UP000593561">
    <property type="component" value="Unassembled WGS sequence"/>
</dbReference>
<reference evidence="3 4" key="1">
    <citation type="journal article" date="2019" name="Genome Biol. Evol.">
        <title>Insights into the evolution of the New World diploid cottons (Gossypium, subgenus Houzingenia) based on genome sequencing.</title>
        <authorList>
            <person name="Grover C.E."/>
            <person name="Arick M.A. 2nd"/>
            <person name="Thrash A."/>
            <person name="Conover J.L."/>
            <person name="Sanders W.S."/>
            <person name="Peterson D.G."/>
            <person name="Frelichowski J.E."/>
            <person name="Scheffler J.A."/>
            <person name="Scheffler B.E."/>
            <person name="Wendel J.F."/>
        </authorList>
    </citation>
    <scope>NUCLEOTIDE SEQUENCE [LARGE SCALE GENOMIC DNA]</scope>
    <source>
        <strain evidence="3">27</strain>
        <tissue evidence="3">Leaf</tissue>
    </source>
</reference>
<dbReference type="PANTHER" id="PTHR46033">
    <property type="entry name" value="PROTEIN MAIN-LIKE 2"/>
    <property type="match status" value="1"/>
</dbReference>
<proteinExistence type="predicted"/>
<organism evidence="3 4">
    <name type="scientific">Gossypium davidsonii</name>
    <name type="common">Davidson's cotton</name>
    <name type="synonym">Gossypium klotzschianum subsp. davidsonii</name>
    <dbReference type="NCBI Taxonomy" id="34287"/>
    <lineage>
        <taxon>Eukaryota</taxon>
        <taxon>Viridiplantae</taxon>
        <taxon>Streptophyta</taxon>
        <taxon>Embryophyta</taxon>
        <taxon>Tracheophyta</taxon>
        <taxon>Spermatophyta</taxon>
        <taxon>Magnoliopsida</taxon>
        <taxon>eudicotyledons</taxon>
        <taxon>Gunneridae</taxon>
        <taxon>Pentapetalae</taxon>
        <taxon>rosids</taxon>
        <taxon>malvids</taxon>
        <taxon>Malvales</taxon>
        <taxon>Malvaceae</taxon>
        <taxon>Malvoideae</taxon>
        <taxon>Gossypium</taxon>
    </lineage>
</organism>
<feature type="compositionally biased region" description="Acidic residues" evidence="1">
    <location>
        <begin position="307"/>
        <end position="325"/>
    </location>
</feature>
<gene>
    <name evidence="3" type="ORF">Godav_021258</name>
</gene>
<evidence type="ECO:0000313" key="4">
    <source>
        <dbReference type="Proteomes" id="UP000593561"/>
    </source>
</evidence>
<evidence type="ECO:0000256" key="1">
    <source>
        <dbReference type="SAM" id="MobiDB-lite"/>
    </source>
</evidence>
<dbReference type="InterPro" id="IPR019557">
    <property type="entry name" value="AminoTfrase-like_pln_mobile"/>
</dbReference>
<evidence type="ECO:0000259" key="2">
    <source>
        <dbReference type="Pfam" id="PF10536"/>
    </source>
</evidence>
<evidence type="ECO:0000313" key="3">
    <source>
        <dbReference type="EMBL" id="MBA0609147.1"/>
    </source>
</evidence>
<sequence length="325" mass="35462">MGKLAIPEIRGDLQATGFLHASRMSRGYKLSLALISALVERWRPEMHTFHLPSGECTITLKGVALQLGLSVNGPIITGLAIVPGKVGLCESLLGKALDKFEGGRISMNYVGKSVDVGHQCAIGSVRNGGNARIRLGVAIVRMEATNFTTITRPEGATQGGHAREGQQRLGSAAWGAHLGLVWFKAVAKLYLLSPEERSQQIWPKRQRRPLQQLRRECNHTTGSSSASTKDAPSMVTQYLGQYIFRGTDVPRILYPCADVDVEPRTRTDADICTTIDDDINTDAYAAVDDDVDAQYLFDARMTQQSTTEEDDDSVDLEDTIAQEAS</sequence>
<accession>A0A7J8R5K4</accession>
<feature type="domain" description="Aminotransferase-like plant mobile" evidence="2">
    <location>
        <begin position="24"/>
        <end position="115"/>
    </location>
</feature>
<comment type="caution">
    <text evidence="3">The sequence shown here is derived from an EMBL/GenBank/DDBJ whole genome shotgun (WGS) entry which is preliminary data.</text>
</comment>
<dbReference type="AlphaFoldDB" id="A0A7J8R5K4"/>
<dbReference type="InterPro" id="IPR044824">
    <property type="entry name" value="MAIN-like"/>
</dbReference>
<feature type="region of interest" description="Disordered" evidence="1">
    <location>
        <begin position="302"/>
        <end position="325"/>
    </location>
</feature>
<dbReference type="GO" id="GO:0010073">
    <property type="term" value="P:meristem maintenance"/>
    <property type="evidence" value="ECO:0007669"/>
    <property type="project" value="InterPro"/>
</dbReference>
<dbReference type="Pfam" id="PF10536">
    <property type="entry name" value="PMD"/>
    <property type="match status" value="1"/>
</dbReference>
<dbReference type="PANTHER" id="PTHR46033:SF8">
    <property type="entry name" value="PROTEIN MAINTENANCE OF MERISTEMS-LIKE"/>
    <property type="match status" value="1"/>
</dbReference>
<name>A0A7J8R5K4_GOSDV</name>